<gene>
    <name evidence="2" type="ORF">THAOC_06471</name>
</gene>
<name>K0TLP8_THAOC</name>
<dbReference type="AlphaFoldDB" id="K0TLP8"/>
<feature type="region of interest" description="Disordered" evidence="1">
    <location>
        <begin position="17"/>
        <end position="43"/>
    </location>
</feature>
<dbReference type="Proteomes" id="UP000266841">
    <property type="component" value="Unassembled WGS sequence"/>
</dbReference>
<keyword evidence="3" id="KW-1185">Reference proteome</keyword>
<comment type="caution">
    <text evidence="2">The sequence shown here is derived from an EMBL/GenBank/DDBJ whole genome shotgun (WGS) entry which is preliminary data.</text>
</comment>
<evidence type="ECO:0000313" key="3">
    <source>
        <dbReference type="Proteomes" id="UP000266841"/>
    </source>
</evidence>
<evidence type="ECO:0000313" key="2">
    <source>
        <dbReference type="EMBL" id="EJK72037.1"/>
    </source>
</evidence>
<accession>K0TLP8</accession>
<evidence type="ECO:0000256" key="1">
    <source>
        <dbReference type="SAM" id="MobiDB-lite"/>
    </source>
</evidence>
<proteinExistence type="predicted"/>
<feature type="non-terminal residue" evidence="2">
    <location>
        <position position="93"/>
    </location>
</feature>
<reference evidence="2 3" key="1">
    <citation type="journal article" date="2012" name="Genome Biol.">
        <title>Genome and low-iron response of an oceanic diatom adapted to chronic iron limitation.</title>
        <authorList>
            <person name="Lommer M."/>
            <person name="Specht M."/>
            <person name="Roy A.S."/>
            <person name="Kraemer L."/>
            <person name="Andreson R."/>
            <person name="Gutowska M.A."/>
            <person name="Wolf J."/>
            <person name="Bergner S.V."/>
            <person name="Schilhabel M.B."/>
            <person name="Klostermeier U.C."/>
            <person name="Beiko R.G."/>
            <person name="Rosenstiel P."/>
            <person name="Hippler M."/>
            <person name="Laroche J."/>
        </authorList>
    </citation>
    <scope>NUCLEOTIDE SEQUENCE [LARGE SCALE GENOMIC DNA]</scope>
    <source>
        <strain evidence="2 3">CCMP1005</strain>
    </source>
</reference>
<organism evidence="2 3">
    <name type="scientific">Thalassiosira oceanica</name>
    <name type="common">Marine diatom</name>
    <dbReference type="NCBI Taxonomy" id="159749"/>
    <lineage>
        <taxon>Eukaryota</taxon>
        <taxon>Sar</taxon>
        <taxon>Stramenopiles</taxon>
        <taxon>Ochrophyta</taxon>
        <taxon>Bacillariophyta</taxon>
        <taxon>Coscinodiscophyceae</taxon>
        <taxon>Thalassiosirophycidae</taxon>
        <taxon>Thalassiosirales</taxon>
        <taxon>Thalassiosiraceae</taxon>
        <taxon>Thalassiosira</taxon>
    </lineage>
</organism>
<dbReference type="EMBL" id="AGNL01006443">
    <property type="protein sequence ID" value="EJK72037.1"/>
    <property type="molecule type" value="Genomic_DNA"/>
</dbReference>
<sequence>MPGQPFLHRQTLFVEPPRLNYPHTRGGRGGRFPRGDFLGQPQAPDWGPSLSLALAPGLGARVSVLRGPATLLFSGPWGPSPLAGWPVPAPHTQ</sequence>
<protein>
    <submittedName>
        <fullName evidence="2">Uncharacterized protein</fullName>
    </submittedName>
</protein>